<keyword evidence="4" id="KW-1185">Reference proteome</keyword>
<dbReference type="Pfam" id="PF24481">
    <property type="entry name" value="CT398_CC"/>
    <property type="match status" value="1"/>
</dbReference>
<proteinExistence type="predicted"/>
<feature type="domain" description="C4-type zinc ribbon" evidence="1">
    <location>
        <begin position="200"/>
        <end position="231"/>
    </location>
</feature>
<dbReference type="EMBL" id="AWEZ01000004">
    <property type="protein sequence ID" value="ERL10797.1"/>
    <property type="molecule type" value="Genomic_DNA"/>
</dbReference>
<dbReference type="InterPro" id="IPR056003">
    <property type="entry name" value="CT398_CC_hairpin"/>
</dbReference>
<feature type="domain" description="CT398-like coiled coil hairpin" evidence="2">
    <location>
        <begin position="10"/>
        <end position="185"/>
    </location>
</feature>
<dbReference type="STRING" id="1125712.HMPREF1316_2197"/>
<organism evidence="3 4">
    <name type="scientific">Olsenella profusa F0195</name>
    <dbReference type="NCBI Taxonomy" id="1125712"/>
    <lineage>
        <taxon>Bacteria</taxon>
        <taxon>Bacillati</taxon>
        <taxon>Actinomycetota</taxon>
        <taxon>Coriobacteriia</taxon>
        <taxon>Coriobacteriales</taxon>
        <taxon>Atopobiaceae</taxon>
        <taxon>Olsenella</taxon>
    </lineage>
</organism>
<sequence>MNEYEALLRLQDIDLELIRLKRALRDMPQRKRIAAIERAKSKLASETSKVMGQRKDAQMDVDDSEAERDHLLAVQAEVRQRAAQTTNHRELTDFEAQLTSLAKKLEKNEYRYGGLVECLDKLQKAEGNAQAMQGRLDGQLAQEQEALERGSGDLMARVRTLAGERKDVLANLTAETKATYERSFKRFGGLAVERLQGNVPSVCRVALQPRQYADLHRRGPIHECPYCHRMLVTEEVAD</sequence>
<dbReference type="Proteomes" id="UP000016638">
    <property type="component" value="Unassembled WGS sequence"/>
</dbReference>
<evidence type="ECO:0000313" key="4">
    <source>
        <dbReference type="Proteomes" id="UP000016638"/>
    </source>
</evidence>
<dbReference type="PATRIC" id="fig|1125712.3.peg.49"/>
<dbReference type="Gene3D" id="1.10.287.1490">
    <property type="match status" value="1"/>
</dbReference>
<reference evidence="3 4" key="1">
    <citation type="submission" date="2013-08" db="EMBL/GenBank/DDBJ databases">
        <authorList>
            <person name="Durkin A.S."/>
            <person name="Haft D.R."/>
            <person name="McCorrison J."/>
            <person name="Torralba M."/>
            <person name="Gillis M."/>
            <person name="Haft D.H."/>
            <person name="Methe B."/>
            <person name="Sutton G."/>
            <person name="Nelson K.E."/>
        </authorList>
    </citation>
    <scope>NUCLEOTIDE SEQUENCE [LARGE SCALE GENOMIC DNA]</scope>
    <source>
        <strain evidence="3 4">F0195</strain>
    </source>
</reference>
<dbReference type="Pfam" id="PF02591">
    <property type="entry name" value="Zn_ribbon_9"/>
    <property type="match status" value="1"/>
</dbReference>
<evidence type="ECO:0000259" key="1">
    <source>
        <dbReference type="Pfam" id="PF02591"/>
    </source>
</evidence>
<comment type="caution">
    <text evidence="3">The sequence shown here is derived from an EMBL/GenBank/DDBJ whole genome shotgun (WGS) entry which is preliminary data.</text>
</comment>
<gene>
    <name evidence="3" type="ORF">HMPREF1316_2197</name>
</gene>
<accession>U2V627</accession>
<protein>
    <submittedName>
        <fullName evidence="3">Zinc ribbon domain protein</fullName>
    </submittedName>
</protein>
<evidence type="ECO:0000259" key="2">
    <source>
        <dbReference type="Pfam" id="PF24481"/>
    </source>
</evidence>
<evidence type="ECO:0000313" key="3">
    <source>
        <dbReference type="EMBL" id="ERL10797.1"/>
    </source>
</evidence>
<dbReference type="OrthoDB" id="9795058at2"/>
<dbReference type="InterPro" id="IPR003743">
    <property type="entry name" value="Zf-RING_7"/>
</dbReference>
<name>U2V627_9ACTN</name>
<dbReference type="RefSeq" id="WP_021724884.1">
    <property type="nucleotide sequence ID" value="NZ_AWEZ01000004.1"/>
</dbReference>
<dbReference type="AlphaFoldDB" id="U2V627"/>
<dbReference type="eggNOG" id="COG1579">
    <property type="taxonomic scope" value="Bacteria"/>
</dbReference>